<name>A0A8S3QEV3_MYTED</name>
<evidence type="ECO:0000256" key="3">
    <source>
        <dbReference type="ARBA" id="ARBA00022753"/>
    </source>
</evidence>
<evidence type="ECO:0000256" key="4">
    <source>
        <dbReference type="ARBA" id="ARBA00022927"/>
    </source>
</evidence>
<dbReference type="GO" id="GO:0015031">
    <property type="term" value="P:protein transport"/>
    <property type="evidence" value="ECO:0007669"/>
    <property type="project" value="UniProtKB-KW"/>
</dbReference>
<proteinExistence type="predicted"/>
<dbReference type="GO" id="GO:0031901">
    <property type="term" value="C:early endosome membrane"/>
    <property type="evidence" value="ECO:0007669"/>
    <property type="project" value="UniProtKB-SubCell"/>
</dbReference>
<keyword evidence="5" id="KW-0446">Lipid-binding</keyword>
<evidence type="ECO:0000256" key="1">
    <source>
        <dbReference type="ARBA" id="ARBA00004469"/>
    </source>
</evidence>
<dbReference type="InterPro" id="IPR001683">
    <property type="entry name" value="PX_dom"/>
</dbReference>
<evidence type="ECO:0000256" key="5">
    <source>
        <dbReference type="ARBA" id="ARBA00023121"/>
    </source>
</evidence>
<dbReference type="Gene3D" id="3.30.1520.10">
    <property type="entry name" value="Phox-like domain"/>
    <property type="match status" value="1"/>
</dbReference>
<keyword evidence="4" id="KW-0653">Protein transport</keyword>
<evidence type="ECO:0000256" key="6">
    <source>
        <dbReference type="ARBA" id="ARBA00023136"/>
    </source>
</evidence>
<dbReference type="SMART" id="SM00312">
    <property type="entry name" value="PX"/>
    <property type="match status" value="1"/>
</dbReference>
<dbReference type="EMBL" id="CAJPWZ010000492">
    <property type="protein sequence ID" value="CAG2194721.1"/>
    <property type="molecule type" value="Genomic_DNA"/>
</dbReference>
<keyword evidence="3" id="KW-0967">Endosome</keyword>
<dbReference type="PROSITE" id="PS50195">
    <property type="entry name" value="PX"/>
    <property type="match status" value="1"/>
</dbReference>
<organism evidence="8 9">
    <name type="scientific">Mytilus edulis</name>
    <name type="common">Blue mussel</name>
    <dbReference type="NCBI Taxonomy" id="6550"/>
    <lineage>
        <taxon>Eukaryota</taxon>
        <taxon>Metazoa</taxon>
        <taxon>Spiralia</taxon>
        <taxon>Lophotrochozoa</taxon>
        <taxon>Mollusca</taxon>
        <taxon>Bivalvia</taxon>
        <taxon>Autobranchia</taxon>
        <taxon>Pteriomorphia</taxon>
        <taxon>Mytilida</taxon>
        <taxon>Mytiloidea</taxon>
        <taxon>Mytilidae</taxon>
        <taxon>Mytilinae</taxon>
        <taxon>Mytilus</taxon>
    </lineage>
</organism>
<dbReference type="GO" id="GO:1901981">
    <property type="term" value="F:phosphatidylinositol phosphate binding"/>
    <property type="evidence" value="ECO:0007669"/>
    <property type="project" value="TreeGrafter"/>
</dbReference>
<accession>A0A8S3QEV3</accession>
<evidence type="ECO:0000313" key="8">
    <source>
        <dbReference type="EMBL" id="CAG2194721.1"/>
    </source>
</evidence>
<dbReference type="PANTHER" id="PTHR20939:SF11">
    <property type="entry name" value="LD12265P"/>
    <property type="match status" value="1"/>
</dbReference>
<feature type="domain" description="PX" evidence="7">
    <location>
        <begin position="49"/>
        <end position="177"/>
    </location>
</feature>
<dbReference type="OrthoDB" id="5975050at2759"/>
<dbReference type="Proteomes" id="UP000683360">
    <property type="component" value="Unassembled WGS sequence"/>
</dbReference>
<dbReference type="SUPFAM" id="SSF64268">
    <property type="entry name" value="PX domain"/>
    <property type="match status" value="1"/>
</dbReference>
<dbReference type="Pfam" id="PF00787">
    <property type="entry name" value="PX"/>
    <property type="match status" value="1"/>
</dbReference>
<dbReference type="InterPro" id="IPR039937">
    <property type="entry name" value="SNX20/SNX21"/>
</dbReference>
<dbReference type="InterPro" id="IPR036871">
    <property type="entry name" value="PX_dom_sf"/>
</dbReference>
<keyword evidence="6" id="KW-0472">Membrane</keyword>
<sequence>MYNAAAAVIQIFNKMPLKRLDCNDCHSEEIQDELLADDSDVFDNRSSNLTLEIGLGDRNEEPSTPSSPGCVSIETNRERGIRISNFNFWTWNRKTPGILHKRYSDFEKFNVKLRKKFPEIMDSVSFPGKVLVGNFKNETIAKRSRAFEQYLNHLMGLNEIRFSQETKEFSMKLKSVMQMK</sequence>
<evidence type="ECO:0000259" key="7">
    <source>
        <dbReference type="PROSITE" id="PS50195"/>
    </source>
</evidence>
<protein>
    <submittedName>
        <fullName evidence="8">SNX21</fullName>
    </submittedName>
</protein>
<reference evidence="8" key="1">
    <citation type="submission" date="2021-03" db="EMBL/GenBank/DDBJ databases">
        <authorList>
            <person name="Bekaert M."/>
        </authorList>
    </citation>
    <scope>NUCLEOTIDE SEQUENCE</scope>
</reference>
<keyword evidence="9" id="KW-1185">Reference proteome</keyword>
<evidence type="ECO:0000256" key="2">
    <source>
        <dbReference type="ARBA" id="ARBA00022448"/>
    </source>
</evidence>
<gene>
    <name evidence="8" type="ORF">MEDL_9728</name>
</gene>
<evidence type="ECO:0000313" key="9">
    <source>
        <dbReference type="Proteomes" id="UP000683360"/>
    </source>
</evidence>
<dbReference type="AlphaFoldDB" id="A0A8S3QEV3"/>
<comment type="caution">
    <text evidence="8">The sequence shown here is derived from an EMBL/GenBank/DDBJ whole genome shotgun (WGS) entry which is preliminary data.</text>
</comment>
<keyword evidence="2" id="KW-0813">Transport</keyword>
<comment type="subcellular location">
    <subcellularLocation>
        <location evidence="1">Early endosome membrane</location>
        <topology evidence="1">Peripheral membrane protein</topology>
        <orientation evidence="1">Cytoplasmic side</orientation>
    </subcellularLocation>
</comment>
<dbReference type="PANTHER" id="PTHR20939">
    <property type="entry name" value="SORTING NEXIN 20, 21"/>
    <property type="match status" value="1"/>
</dbReference>